<dbReference type="AlphaFoldDB" id="A0A4Q1BLI9"/>
<name>A0A4Q1BLI9_TREME</name>
<feature type="region of interest" description="Disordered" evidence="1">
    <location>
        <begin position="344"/>
        <end position="375"/>
    </location>
</feature>
<protein>
    <recommendedName>
        <fullName evidence="5">GH26 domain-containing protein</fullName>
    </recommendedName>
</protein>
<evidence type="ECO:0000256" key="2">
    <source>
        <dbReference type="SAM" id="SignalP"/>
    </source>
</evidence>
<dbReference type="Proteomes" id="UP000289152">
    <property type="component" value="Unassembled WGS sequence"/>
</dbReference>
<dbReference type="InterPro" id="IPR017853">
    <property type="entry name" value="GH"/>
</dbReference>
<evidence type="ECO:0000313" key="3">
    <source>
        <dbReference type="EMBL" id="RXK38634.1"/>
    </source>
</evidence>
<evidence type="ECO:0008006" key="5">
    <source>
        <dbReference type="Google" id="ProtNLM"/>
    </source>
</evidence>
<comment type="caution">
    <text evidence="3">The sequence shown here is derived from an EMBL/GenBank/DDBJ whole genome shotgun (WGS) entry which is preliminary data.</text>
</comment>
<dbReference type="EMBL" id="SDIL01000045">
    <property type="protein sequence ID" value="RXK38634.1"/>
    <property type="molecule type" value="Genomic_DNA"/>
</dbReference>
<organism evidence="3 4">
    <name type="scientific">Tremella mesenterica</name>
    <name type="common">Jelly fungus</name>
    <dbReference type="NCBI Taxonomy" id="5217"/>
    <lineage>
        <taxon>Eukaryota</taxon>
        <taxon>Fungi</taxon>
        <taxon>Dikarya</taxon>
        <taxon>Basidiomycota</taxon>
        <taxon>Agaricomycotina</taxon>
        <taxon>Tremellomycetes</taxon>
        <taxon>Tremellales</taxon>
        <taxon>Tremellaceae</taxon>
        <taxon>Tremella</taxon>
    </lineage>
</organism>
<keyword evidence="2" id="KW-0732">Signal</keyword>
<evidence type="ECO:0000313" key="4">
    <source>
        <dbReference type="Proteomes" id="UP000289152"/>
    </source>
</evidence>
<dbReference type="PANTHER" id="PTHR40079">
    <property type="entry name" value="MANNAN ENDO-1,4-BETA-MANNOSIDASE E-RELATED"/>
    <property type="match status" value="1"/>
</dbReference>
<proteinExistence type="predicted"/>
<feature type="region of interest" description="Disordered" evidence="1">
    <location>
        <begin position="25"/>
        <end position="44"/>
    </location>
</feature>
<dbReference type="Gene3D" id="3.20.20.80">
    <property type="entry name" value="Glycosidases"/>
    <property type="match status" value="1"/>
</dbReference>
<keyword evidence="4" id="KW-1185">Reference proteome</keyword>
<dbReference type="GO" id="GO:0016985">
    <property type="term" value="F:mannan endo-1,4-beta-mannosidase activity"/>
    <property type="evidence" value="ECO:0007669"/>
    <property type="project" value="InterPro"/>
</dbReference>
<feature type="chain" id="PRO_5020662590" description="GH26 domain-containing protein" evidence="2">
    <location>
        <begin position="22"/>
        <end position="401"/>
    </location>
</feature>
<dbReference type="InterPro" id="IPR000805">
    <property type="entry name" value="Glyco_hydro_26"/>
</dbReference>
<dbReference type="OrthoDB" id="428177at2759"/>
<reference evidence="3 4" key="1">
    <citation type="submission" date="2016-06" db="EMBL/GenBank/DDBJ databases">
        <title>Evolution of pathogenesis and genome organization in the Tremellales.</title>
        <authorList>
            <person name="Cuomo C."/>
            <person name="Litvintseva A."/>
            <person name="Heitman J."/>
            <person name="Chen Y."/>
            <person name="Sun S."/>
            <person name="Springer D."/>
            <person name="Dromer F."/>
            <person name="Young S."/>
            <person name="Zeng Q."/>
            <person name="Chapman S."/>
            <person name="Gujja S."/>
            <person name="Saif S."/>
            <person name="Birren B."/>
        </authorList>
    </citation>
    <scope>NUCLEOTIDE SEQUENCE [LARGE SCALE GENOMIC DNA]</scope>
    <source>
        <strain evidence="3 4">ATCC 28783</strain>
    </source>
</reference>
<dbReference type="PANTHER" id="PTHR40079:SF6">
    <property type="entry name" value="GH26 DOMAIN-CONTAINING PROTEIN"/>
    <property type="match status" value="1"/>
</dbReference>
<feature type="compositionally biased region" description="Low complexity" evidence="1">
    <location>
        <begin position="34"/>
        <end position="44"/>
    </location>
</feature>
<feature type="signal peptide" evidence="2">
    <location>
        <begin position="1"/>
        <end position="21"/>
    </location>
</feature>
<dbReference type="InParanoid" id="A0A4Q1BLI9"/>
<evidence type="ECO:0000256" key="1">
    <source>
        <dbReference type="SAM" id="MobiDB-lite"/>
    </source>
</evidence>
<dbReference type="SUPFAM" id="SSF51445">
    <property type="entry name" value="(Trans)glycosidases"/>
    <property type="match status" value="1"/>
</dbReference>
<gene>
    <name evidence="3" type="ORF">M231_04140</name>
</gene>
<sequence length="401" mass="44810">MRWRMILISLFQLLLTVQIEAKTKRTKQCPVQNPNSTSPSSSLPSLDGYLSLNGVAFGFLPDEGVDGGSGEDINQLNQWTQGKKAYTFGWYAQVQAGDTEWKGSQLTETIQQLKDSGAAVFEAAVMPEGGFDGSVAPAVCGVLKTIKQKTGVAEVRLRYGHEVGYDSQGAGWTYTGTPEEYKTAWKSMAEECQPDIKMFYSPNIANIQAYKDWIPTDPKTVDYIGVDYYPSDSGSLTSDDYAGKMQEFHDDFTGINDPSWSHVKFALGETAYTGTLDEKLQWVKAVCGSKDKLVNLVSMSWFNYAPSDSLTYDFPWCKRYSGWILLILLVKGSDMRIVSSSSDGSRLAQTCDGSTNGNSRRSRSTRVRPKQEEVDESELYDWLPFEAESPRRKNRWLREGL</sequence>
<dbReference type="GO" id="GO:0006080">
    <property type="term" value="P:substituted mannan metabolic process"/>
    <property type="evidence" value="ECO:0007669"/>
    <property type="project" value="InterPro"/>
</dbReference>
<accession>A0A4Q1BLI9</accession>